<organism evidence="3 4">
    <name type="scientific">Scophthalmus maximus</name>
    <name type="common">Turbot</name>
    <name type="synonym">Psetta maxima</name>
    <dbReference type="NCBI Taxonomy" id="52904"/>
    <lineage>
        <taxon>Eukaryota</taxon>
        <taxon>Metazoa</taxon>
        <taxon>Chordata</taxon>
        <taxon>Craniata</taxon>
        <taxon>Vertebrata</taxon>
        <taxon>Euteleostomi</taxon>
        <taxon>Actinopterygii</taxon>
        <taxon>Neopterygii</taxon>
        <taxon>Teleostei</taxon>
        <taxon>Neoteleostei</taxon>
        <taxon>Acanthomorphata</taxon>
        <taxon>Carangaria</taxon>
        <taxon>Pleuronectiformes</taxon>
        <taxon>Pleuronectoidei</taxon>
        <taxon>Scophthalmidae</taxon>
        <taxon>Scophthalmus</taxon>
    </lineage>
</organism>
<gene>
    <name evidence="3" type="ORF">F2P81_010402</name>
</gene>
<dbReference type="EMBL" id="VEVO01000009">
    <property type="protein sequence ID" value="KAF0037528.1"/>
    <property type="molecule type" value="Genomic_DNA"/>
</dbReference>
<sequence>MHQVCWSRCDWLSPARNRISRCKVSSTTQMKCPLIKSCSRLRQRRHKVHGDAAEQPPCTDTQNILIPIMTALNTVSMFWPFTSPLSVVVYFFLLELRQRRKEKAPPRQWVTGPRPKKGKRFRLHSVKPSGRTH</sequence>
<keyword evidence="2" id="KW-1133">Transmembrane helix</keyword>
<proteinExistence type="predicted"/>
<name>A0A6A4SZR1_SCOMX</name>
<evidence type="ECO:0000313" key="3">
    <source>
        <dbReference type="EMBL" id="KAF0037528.1"/>
    </source>
</evidence>
<accession>A0A6A4SZR1</accession>
<feature type="compositionally biased region" description="Basic residues" evidence="1">
    <location>
        <begin position="114"/>
        <end position="133"/>
    </location>
</feature>
<dbReference type="AlphaFoldDB" id="A0A6A4SZR1"/>
<protein>
    <submittedName>
        <fullName evidence="3">Uncharacterized protein</fullName>
    </submittedName>
</protein>
<evidence type="ECO:0000256" key="2">
    <source>
        <dbReference type="SAM" id="Phobius"/>
    </source>
</evidence>
<feature type="transmembrane region" description="Helical" evidence="2">
    <location>
        <begin position="77"/>
        <end position="94"/>
    </location>
</feature>
<reference evidence="3 4" key="1">
    <citation type="submission" date="2019-06" db="EMBL/GenBank/DDBJ databases">
        <title>Draft genomes of female and male turbot (Scophthalmus maximus).</title>
        <authorList>
            <person name="Xu H."/>
            <person name="Xu X.-W."/>
            <person name="Shao C."/>
            <person name="Chen S."/>
        </authorList>
    </citation>
    <scope>NUCLEOTIDE SEQUENCE [LARGE SCALE GENOMIC DNA]</scope>
    <source>
        <strain evidence="3">Ysfricsl-2016a</strain>
        <tissue evidence="3">Blood</tissue>
    </source>
</reference>
<evidence type="ECO:0000313" key="4">
    <source>
        <dbReference type="Proteomes" id="UP000438429"/>
    </source>
</evidence>
<keyword evidence="2" id="KW-0472">Membrane</keyword>
<feature type="region of interest" description="Disordered" evidence="1">
    <location>
        <begin position="100"/>
        <end position="133"/>
    </location>
</feature>
<evidence type="ECO:0000256" key="1">
    <source>
        <dbReference type="SAM" id="MobiDB-lite"/>
    </source>
</evidence>
<comment type="caution">
    <text evidence="3">The sequence shown here is derived from an EMBL/GenBank/DDBJ whole genome shotgun (WGS) entry which is preliminary data.</text>
</comment>
<keyword evidence="2" id="KW-0812">Transmembrane</keyword>
<dbReference type="Proteomes" id="UP000438429">
    <property type="component" value="Unassembled WGS sequence"/>
</dbReference>